<dbReference type="Proteomes" id="UP000191518">
    <property type="component" value="Unassembled WGS sequence"/>
</dbReference>
<reference evidence="3" key="1">
    <citation type="journal article" date="2017" name="Nat. Microbiol.">
        <title>Global analysis of biosynthetic gene clusters reveals vast potential of secondary metabolite production in Penicillium species.</title>
        <authorList>
            <person name="Nielsen J.C."/>
            <person name="Grijseels S."/>
            <person name="Prigent S."/>
            <person name="Ji B."/>
            <person name="Dainat J."/>
            <person name="Nielsen K.F."/>
            <person name="Frisvad J.C."/>
            <person name="Workman M."/>
            <person name="Nielsen J."/>
        </authorList>
    </citation>
    <scope>NUCLEOTIDE SEQUENCE [LARGE SCALE GENOMIC DNA]</scope>
    <source>
        <strain evidence="3">IBT 29486</strain>
    </source>
</reference>
<feature type="region of interest" description="Disordered" evidence="1">
    <location>
        <begin position="1"/>
        <end position="20"/>
    </location>
</feature>
<comment type="caution">
    <text evidence="2">The sequence shown here is derived from an EMBL/GenBank/DDBJ whole genome shotgun (WGS) entry which is preliminary data.</text>
</comment>
<dbReference type="EMBL" id="MDYP01000014">
    <property type="protein sequence ID" value="OQE07193.1"/>
    <property type="molecule type" value="Genomic_DNA"/>
</dbReference>
<proteinExistence type="predicted"/>
<evidence type="ECO:0000313" key="2">
    <source>
        <dbReference type="EMBL" id="OQE07193.1"/>
    </source>
</evidence>
<feature type="region of interest" description="Disordered" evidence="1">
    <location>
        <begin position="184"/>
        <end position="205"/>
    </location>
</feature>
<organism evidence="2 3">
    <name type="scientific">Penicillium vulpinum</name>
    <dbReference type="NCBI Taxonomy" id="29845"/>
    <lineage>
        <taxon>Eukaryota</taxon>
        <taxon>Fungi</taxon>
        <taxon>Dikarya</taxon>
        <taxon>Ascomycota</taxon>
        <taxon>Pezizomycotina</taxon>
        <taxon>Eurotiomycetes</taxon>
        <taxon>Eurotiomycetidae</taxon>
        <taxon>Eurotiales</taxon>
        <taxon>Aspergillaceae</taxon>
        <taxon>Penicillium</taxon>
    </lineage>
</organism>
<dbReference type="STRING" id="29845.A0A1V6S0K7"/>
<sequence>MSSSKRPLEGLERLEHPKEKRVCRPAPLDLKRLPMPTHLANGDNLSPSLVQNNQPSPISAKLFSKVLKINEPPKTTLTQFANGDNLSPRLVQEPGQPSPISQTLFNSLNINERSAATPTQGPFPFSGSQGTTPPVEFNPRLPTSNNASWIVNVNWPLPYTRTVGPVNENGFAVVTQTWYDYSRMTQPPSDSSGSPPSLSFNPRDFPAPRVRTRVQYFGRPDGTTRRKPRFILGSRRNCPECRRRVPGYTSHLIFR</sequence>
<gene>
    <name evidence="2" type="ORF">PENVUL_c014G08112</name>
</gene>
<dbReference type="AlphaFoldDB" id="A0A1V6S0K7"/>
<dbReference type="OrthoDB" id="2446291at2759"/>
<feature type="compositionally biased region" description="Low complexity" evidence="1">
    <location>
        <begin position="187"/>
        <end position="202"/>
    </location>
</feature>
<evidence type="ECO:0000313" key="3">
    <source>
        <dbReference type="Proteomes" id="UP000191518"/>
    </source>
</evidence>
<keyword evidence="3" id="KW-1185">Reference proteome</keyword>
<protein>
    <submittedName>
        <fullName evidence="2">Uncharacterized protein</fullName>
    </submittedName>
</protein>
<evidence type="ECO:0000256" key="1">
    <source>
        <dbReference type="SAM" id="MobiDB-lite"/>
    </source>
</evidence>
<accession>A0A1V6S0K7</accession>
<name>A0A1V6S0K7_9EURO</name>